<dbReference type="PANTHER" id="PTHR31560:SF0">
    <property type="entry name" value="UPF0652 PROTEIN C22H10.08"/>
    <property type="match status" value="1"/>
</dbReference>
<proteinExistence type="predicted"/>
<gene>
    <name evidence="2" type="ORF">AB1Y20_009112</name>
</gene>
<dbReference type="InterPro" id="IPR057668">
    <property type="entry name" value="E2_Ub-conjug_enz_C"/>
</dbReference>
<dbReference type="AlphaFoldDB" id="A0AB34K3F5"/>
<keyword evidence="3" id="KW-1185">Reference proteome</keyword>
<feature type="domain" description="Non-canonical E2 ubiquitin-conjugating enzyme C-terminal" evidence="1">
    <location>
        <begin position="12"/>
        <end position="459"/>
    </location>
</feature>
<evidence type="ECO:0000313" key="3">
    <source>
        <dbReference type="Proteomes" id="UP001515480"/>
    </source>
</evidence>
<dbReference type="EMBL" id="JBGBPQ010000002">
    <property type="protein sequence ID" value="KAL1527727.1"/>
    <property type="molecule type" value="Genomic_DNA"/>
</dbReference>
<comment type="caution">
    <text evidence="2">The sequence shown here is derived from an EMBL/GenBank/DDBJ whole genome shotgun (WGS) entry which is preliminary data.</text>
</comment>
<dbReference type="Proteomes" id="UP001515480">
    <property type="component" value="Unassembled WGS sequence"/>
</dbReference>
<reference evidence="2 3" key="1">
    <citation type="journal article" date="2024" name="Science">
        <title>Giant polyketide synthase enzymes in the biosynthesis of giant marine polyether toxins.</title>
        <authorList>
            <person name="Fallon T.R."/>
            <person name="Shende V.V."/>
            <person name="Wierzbicki I.H."/>
            <person name="Pendleton A.L."/>
            <person name="Watervoot N.F."/>
            <person name="Auber R.P."/>
            <person name="Gonzalez D.J."/>
            <person name="Wisecaver J.H."/>
            <person name="Moore B.S."/>
        </authorList>
    </citation>
    <scope>NUCLEOTIDE SEQUENCE [LARGE SCALE GENOMIC DNA]</scope>
    <source>
        <strain evidence="2 3">12B1</strain>
    </source>
</reference>
<protein>
    <recommendedName>
        <fullName evidence="1">Non-canonical E2 ubiquitin-conjugating enzyme C-terminal domain-containing protein</fullName>
    </recommendedName>
</protein>
<dbReference type="Pfam" id="PF09418">
    <property type="entry name" value="DUF2009"/>
    <property type="match status" value="1"/>
</dbReference>
<accession>A0AB34K3F5</accession>
<sequence length="463" mass="51750">MSTGDYFRSRTIYTPLRLTPEERAKLRVLEGTLTVSEYTDTVDVMSWRINRVQLIQQQLADVFAILSGLTVASASKDGARLTHDKSFEDNASFFSSVFEIGRRYKIMNPSYMRSTYGKLMHLLQDAQQREIRSVIGFGCVIPIATVHQELELLDATEILDDPDLPAAAAPILPGDEPNRKRDAVELLLQRYGKGDSERRDRLERCLQSIADDEAITEAHVLPAQRMLELLHAHFDRAAAGKHSLAITAGRQGARLTHTHSTQFAYCEQSLLLWREILSHLSCMWSLAEADLLDGSDYRLRDTGQGLHRVQPAPRVSRFMNQMLSKLQSQVRGGWQGSSAVHLGDNDVPNALHWIDKYTQIPRILGPVVDTIDGLDKLVATAAGVEAYVVATFGSLTNCKKIILADFFKHGFDGSGADNFYDAGSCIDGRLTSAWNWCSNLQKKPYYSLFMMSGFAGFDGDFHK</sequence>
<evidence type="ECO:0000259" key="1">
    <source>
        <dbReference type="Pfam" id="PF09418"/>
    </source>
</evidence>
<dbReference type="InterPro" id="IPR018553">
    <property type="entry name" value="E2_Ub-conjug_enz"/>
</dbReference>
<evidence type="ECO:0000313" key="2">
    <source>
        <dbReference type="EMBL" id="KAL1527727.1"/>
    </source>
</evidence>
<organism evidence="2 3">
    <name type="scientific">Prymnesium parvum</name>
    <name type="common">Toxic golden alga</name>
    <dbReference type="NCBI Taxonomy" id="97485"/>
    <lineage>
        <taxon>Eukaryota</taxon>
        <taxon>Haptista</taxon>
        <taxon>Haptophyta</taxon>
        <taxon>Prymnesiophyceae</taxon>
        <taxon>Prymnesiales</taxon>
        <taxon>Prymnesiaceae</taxon>
        <taxon>Prymnesium</taxon>
    </lineage>
</organism>
<dbReference type="PANTHER" id="PTHR31560">
    <property type="entry name" value="UPF0652 PROTEIN C16A11.03C-RELATED"/>
    <property type="match status" value="1"/>
</dbReference>
<name>A0AB34K3F5_PRYPA</name>